<dbReference type="Gene3D" id="2.60.120.260">
    <property type="entry name" value="Galactose-binding domain-like"/>
    <property type="match status" value="1"/>
</dbReference>
<dbReference type="PANTHER" id="PTHR24543:SF325">
    <property type="entry name" value="F5_8 TYPE C DOMAIN-CONTAINING PROTEIN"/>
    <property type="match status" value="1"/>
</dbReference>
<dbReference type="InterPro" id="IPR008979">
    <property type="entry name" value="Galactose-bd-like_sf"/>
</dbReference>
<name>K1RFK7_MAGGI</name>
<protein>
    <submittedName>
        <fullName evidence="1">Lactadherin</fullName>
    </submittedName>
</protein>
<accession>K1RFK7</accession>
<dbReference type="AlphaFoldDB" id="K1RFK7"/>
<dbReference type="InParanoid" id="K1RFK7"/>
<dbReference type="PANTHER" id="PTHR24543">
    <property type="entry name" value="MULTICOPPER OXIDASE-RELATED"/>
    <property type="match status" value="1"/>
</dbReference>
<gene>
    <name evidence="1" type="ORF">CGI_10023162</name>
</gene>
<dbReference type="HOGENOM" id="CLU_1442406_0_0_1"/>
<organism evidence="1">
    <name type="scientific">Magallana gigas</name>
    <name type="common">Pacific oyster</name>
    <name type="synonym">Crassostrea gigas</name>
    <dbReference type="NCBI Taxonomy" id="29159"/>
    <lineage>
        <taxon>Eukaryota</taxon>
        <taxon>Metazoa</taxon>
        <taxon>Spiralia</taxon>
        <taxon>Lophotrochozoa</taxon>
        <taxon>Mollusca</taxon>
        <taxon>Bivalvia</taxon>
        <taxon>Autobranchia</taxon>
        <taxon>Pteriomorphia</taxon>
        <taxon>Ostreida</taxon>
        <taxon>Ostreoidea</taxon>
        <taxon>Ostreidae</taxon>
        <taxon>Magallana</taxon>
    </lineage>
</organism>
<reference evidence="1" key="1">
    <citation type="journal article" date="2012" name="Nature">
        <title>The oyster genome reveals stress adaptation and complexity of shell formation.</title>
        <authorList>
            <person name="Zhang G."/>
            <person name="Fang X."/>
            <person name="Guo X."/>
            <person name="Li L."/>
            <person name="Luo R."/>
            <person name="Xu F."/>
            <person name="Yang P."/>
            <person name="Zhang L."/>
            <person name="Wang X."/>
            <person name="Qi H."/>
            <person name="Xiong Z."/>
            <person name="Que H."/>
            <person name="Xie Y."/>
            <person name="Holland P.W."/>
            <person name="Paps J."/>
            <person name="Zhu Y."/>
            <person name="Wu F."/>
            <person name="Chen Y."/>
            <person name="Wang J."/>
            <person name="Peng C."/>
            <person name="Meng J."/>
            <person name="Yang L."/>
            <person name="Liu J."/>
            <person name="Wen B."/>
            <person name="Zhang N."/>
            <person name="Huang Z."/>
            <person name="Zhu Q."/>
            <person name="Feng Y."/>
            <person name="Mount A."/>
            <person name="Hedgecock D."/>
            <person name="Xu Z."/>
            <person name="Liu Y."/>
            <person name="Domazet-Loso T."/>
            <person name="Du Y."/>
            <person name="Sun X."/>
            <person name="Zhang S."/>
            <person name="Liu B."/>
            <person name="Cheng P."/>
            <person name="Jiang X."/>
            <person name="Li J."/>
            <person name="Fan D."/>
            <person name="Wang W."/>
            <person name="Fu W."/>
            <person name="Wang T."/>
            <person name="Wang B."/>
            <person name="Zhang J."/>
            <person name="Peng Z."/>
            <person name="Li Y."/>
            <person name="Li N."/>
            <person name="Wang J."/>
            <person name="Chen M."/>
            <person name="He Y."/>
            <person name="Tan F."/>
            <person name="Song X."/>
            <person name="Zheng Q."/>
            <person name="Huang R."/>
            <person name="Yang H."/>
            <person name="Du X."/>
            <person name="Chen L."/>
            <person name="Yang M."/>
            <person name="Gaffney P.M."/>
            <person name="Wang S."/>
            <person name="Luo L."/>
            <person name="She Z."/>
            <person name="Ming Y."/>
            <person name="Huang W."/>
            <person name="Zhang S."/>
            <person name="Huang B."/>
            <person name="Zhang Y."/>
            <person name="Qu T."/>
            <person name="Ni P."/>
            <person name="Miao G."/>
            <person name="Wang J."/>
            <person name="Wang Q."/>
            <person name="Steinberg C.E."/>
            <person name="Wang H."/>
            <person name="Li N."/>
            <person name="Qian L."/>
            <person name="Zhang G."/>
            <person name="Li Y."/>
            <person name="Yang H."/>
            <person name="Liu X."/>
            <person name="Wang J."/>
            <person name="Yin Y."/>
            <person name="Wang J."/>
        </authorList>
    </citation>
    <scope>NUCLEOTIDE SEQUENCE [LARGE SCALE GENOMIC DNA]</scope>
    <source>
        <strain evidence="1">05x7-T-G4-1.051#20</strain>
    </source>
</reference>
<dbReference type="SUPFAM" id="SSF49785">
    <property type="entry name" value="Galactose-binding domain-like"/>
    <property type="match status" value="1"/>
</dbReference>
<dbReference type="EMBL" id="JH821652">
    <property type="protein sequence ID" value="EKC42499.1"/>
    <property type="molecule type" value="Genomic_DNA"/>
</dbReference>
<evidence type="ECO:0000313" key="1">
    <source>
        <dbReference type="EMBL" id="EKC42499.1"/>
    </source>
</evidence>
<sequence>MAVVTMGLADTALVEFVKKYMVKYSNTASTWSPVLHGTTNTIINYLIVFELFRFYRLRQRAHGGSDRSAEDALYSYALDPTPNVMEVRVCSSELIQFYGPEPEHIYISLSPSSYGFMRSGFFFKDLSLNGSSYLLDFCLQEFIANSDQTTAVTNVLPSPVVARYLRLYPTACNAYCSLRFDVIGCEAK</sequence>
<proteinExistence type="predicted"/>